<evidence type="ECO:0000313" key="4">
    <source>
        <dbReference type="Proteomes" id="UP000290408"/>
    </source>
</evidence>
<proteinExistence type="predicted"/>
<dbReference type="OrthoDB" id="5738121at2"/>
<dbReference type="Gene3D" id="3.40.50.720">
    <property type="entry name" value="NAD(P)-binding Rossmann-like Domain"/>
    <property type="match status" value="1"/>
</dbReference>
<dbReference type="Pfam" id="PF03807">
    <property type="entry name" value="F420_oxidored"/>
    <property type="match status" value="1"/>
</dbReference>
<reference evidence="3 4" key="1">
    <citation type="submission" date="2019-02" db="EMBL/GenBank/DDBJ databases">
        <title>Genomic data mining of an Antarctic deep-sea actinobacterium, Janibacterlimosus P3-3-X1.</title>
        <authorList>
            <person name="Liao L."/>
            <person name="Chen B."/>
        </authorList>
    </citation>
    <scope>NUCLEOTIDE SEQUENCE [LARGE SCALE GENOMIC DNA]</scope>
    <source>
        <strain evidence="3 4">P3-3-X1</strain>
    </source>
</reference>
<dbReference type="EMBL" id="CP036164">
    <property type="protein sequence ID" value="QBF46729.1"/>
    <property type="molecule type" value="Genomic_DNA"/>
</dbReference>
<dbReference type="PANTHER" id="PTHR14239">
    <property type="entry name" value="DUDULIN-RELATED"/>
    <property type="match status" value="1"/>
</dbReference>
<dbReference type="InterPro" id="IPR051267">
    <property type="entry name" value="STEAP_metalloreductase"/>
</dbReference>
<feature type="domain" description="Pyrroline-5-carboxylate reductase catalytic N-terminal" evidence="2">
    <location>
        <begin position="13"/>
        <end position="75"/>
    </location>
</feature>
<gene>
    <name evidence="3" type="ORF">EXU32_11010</name>
</gene>
<dbReference type="PANTHER" id="PTHR14239:SF10">
    <property type="entry name" value="REDUCTASE"/>
    <property type="match status" value="1"/>
</dbReference>
<organism evidence="3 4">
    <name type="scientific">Janibacter limosus</name>
    <dbReference type="NCBI Taxonomy" id="53458"/>
    <lineage>
        <taxon>Bacteria</taxon>
        <taxon>Bacillati</taxon>
        <taxon>Actinomycetota</taxon>
        <taxon>Actinomycetes</taxon>
        <taxon>Micrococcales</taxon>
        <taxon>Intrasporangiaceae</taxon>
        <taxon>Janibacter</taxon>
    </lineage>
</organism>
<dbReference type="RefSeq" id="WP_130629947.1">
    <property type="nucleotide sequence ID" value="NZ_CP036164.1"/>
</dbReference>
<evidence type="ECO:0000259" key="2">
    <source>
        <dbReference type="Pfam" id="PF03807"/>
    </source>
</evidence>
<sequence length="191" mass="19416">MTSISIIGTGTMGSAIAAVAERGNHSVQLLGSSDQGVAVTGDIVVLAVPHTAVHEIIATRGEQLSGKVVVDLTNPVDFATMDSLVVPADSSMAAEIAAALPSAKVVKAFNTNFASTLAEGTVGPLQTTALIAGDDDAAKQSLTEVLTSGGLKVIDAGALKRARELEAIGFLQITLAAREKFAWTEGFGVIS</sequence>
<dbReference type="InterPro" id="IPR028939">
    <property type="entry name" value="P5C_Rdtase_cat_N"/>
</dbReference>
<name>A0A4P6MUS0_9MICO</name>
<dbReference type="GO" id="GO:0016491">
    <property type="term" value="F:oxidoreductase activity"/>
    <property type="evidence" value="ECO:0007669"/>
    <property type="project" value="UniProtKB-KW"/>
</dbReference>
<keyword evidence="1" id="KW-0560">Oxidoreductase</keyword>
<keyword evidence="4" id="KW-1185">Reference proteome</keyword>
<dbReference type="KEGG" id="jli:EXU32_11010"/>
<evidence type="ECO:0000313" key="3">
    <source>
        <dbReference type="EMBL" id="QBF46729.1"/>
    </source>
</evidence>
<dbReference type="Proteomes" id="UP000290408">
    <property type="component" value="Chromosome"/>
</dbReference>
<evidence type="ECO:0000256" key="1">
    <source>
        <dbReference type="ARBA" id="ARBA00023002"/>
    </source>
</evidence>
<accession>A0A4P6MUS0</accession>
<dbReference type="InterPro" id="IPR036291">
    <property type="entry name" value="NAD(P)-bd_dom_sf"/>
</dbReference>
<protein>
    <submittedName>
        <fullName evidence="3">Diguanylate cyclase</fullName>
    </submittedName>
</protein>
<dbReference type="AlphaFoldDB" id="A0A4P6MUS0"/>
<dbReference type="SUPFAM" id="SSF51735">
    <property type="entry name" value="NAD(P)-binding Rossmann-fold domains"/>
    <property type="match status" value="1"/>
</dbReference>